<dbReference type="InterPro" id="IPR046947">
    <property type="entry name" value="LytR-like"/>
</dbReference>
<feature type="modified residue" description="4-aspartylphosphate" evidence="1">
    <location>
        <position position="57"/>
    </location>
</feature>
<protein>
    <submittedName>
        <fullName evidence="4">LytTR family DNA-binding domain-containing protein</fullName>
    </submittedName>
</protein>
<dbReference type="PROSITE" id="PS50110">
    <property type="entry name" value="RESPONSE_REGULATORY"/>
    <property type="match status" value="1"/>
</dbReference>
<feature type="domain" description="HTH LytTR-type" evidence="3">
    <location>
        <begin position="146"/>
        <end position="248"/>
    </location>
</feature>
<proteinExistence type="predicted"/>
<dbReference type="GO" id="GO:0003677">
    <property type="term" value="F:DNA binding"/>
    <property type="evidence" value="ECO:0007669"/>
    <property type="project" value="UniProtKB-KW"/>
</dbReference>
<dbReference type="EMBL" id="JAPDPI010000029">
    <property type="protein sequence ID" value="MCW3806750.1"/>
    <property type="molecule type" value="Genomic_DNA"/>
</dbReference>
<evidence type="ECO:0000313" key="4">
    <source>
        <dbReference type="EMBL" id="MCW3806750.1"/>
    </source>
</evidence>
<evidence type="ECO:0000313" key="5">
    <source>
        <dbReference type="Proteomes" id="UP001207408"/>
    </source>
</evidence>
<gene>
    <name evidence="4" type="ORF">OM074_14030</name>
</gene>
<keyword evidence="5" id="KW-1185">Reference proteome</keyword>
<sequence length="263" mass="30646">MENISILIADVDIRIRTAIEKILVENFGNIKIIAQTDTVEDTIKALYFHKPQIALLDIHLFGGTAIEVVRQTFDLDYKVIFMSAYQEYALDDIRFASIDFIYKPLDISELLIVVDNVITSLVEEGYKKKMQAFFENTSNPNNPKHIVFKTKSQIFSVAISNIVFGESNYSKSDFTLKTGKLINTKEPLRRYESMLQHYGFIRCHPRYIVNINHIKDVNYNTLCLMLTNNNKIPFEEKRLASIKPLTTNYMENTQEYRSYKNHY</sequence>
<keyword evidence="1" id="KW-0597">Phosphoprotein</keyword>
<dbReference type="Gene3D" id="2.40.50.1020">
    <property type="entry name" value="LytTr DNA-binding domain"/>
    <property type="match status" value="1"/>
</dbReference>
<organism evidence="4 5">
    <name type="scientific">Plebeiibacterium marinum</name>
    <dbReference type="NCBI Taxonomy" id="2992111"/>
    <lineage>
        <taxon>Bacteria</taxon>
        <taxon>Pseudomonadati</taxon>
        <taxon>Bacteroidota</taxon>
        <taxon>Bacteroidia</taxon>
        <taxon>Marinilabiliales</taxon>
        <taxon>Marinilabiliaceae</taxon>
        <taxon>Plebeiibacterium</taxon>
    </lineage>
</organism>
<dbReference type="InterPro" id="IPR001789">
    <property type="entry name" value="Sig_transdc_resp-reg_receiver"/>
</dbReference>
<dbReference type="SUPFAM" id="SSF52172">
    <property type="entry name" value="CheY-like"/>
    <property type="match status" value="1"/>
</dbReference>
<reference evidence="4" key="1">
    <citation type="submission" date="2022-10" db="EMBL/GenBank/DDBJ databases">
        <authorList>
            <person name="Yu W.X."/>
        </authorList>
    </citation>
    <scope>NUCLEOTIDE SEQUENCE</scope>
    <source>
        <strain evidence="4">D04</strain>
    </source>
</reference>
<dbReference type="GO" id="GO:0000156">
    <property type="term" value="F:phosphorelay response regulator activity"/>
    <property type="evidence" value="ECO:0007669"/>
    <property type="project" value="InterPro"/>
</dbReference>
<dbReference type="Pfam" id="PF00072">
    <property type="entry name" value="Response_reg"/>
    <property type="match status" value="1"/>
</dbReference>
<keyword evidence="4" id="KW-0238">DNA-binding</keyword>
<dbReference type="InterPro" id="IPR007492">
    <property type="entry name" value="LytTR_DNA-bd_dom"/>
</dbReference>
<feature type="domain" description="Response regulatory" evidence="2">
    <location>
        <begin position="5"/>
        <end position="118"/>
    </location>
</feature>
<dbReference type="RefSeq" id="WP_301200472.1">
    <property type="nucleotide sequence ID" value="NZ_JAPDPI010000029.1"/>
</dbReference>
<dbReference type="PROSITE" id="PS50930">
    <property type="entry name" value="HTH_LYTTR"/>
    <property type="match status" value="1"/>
</dbReference>
<name>A0AAE3SKE3_9BACT</name>
<dbReference type="PANTHER" id="PTHR37299">
    <property type="entry name" value="TRANSCRIPTIONAL REGULATOR-RELATED"/>
    <property type="match status" value="1"/>
</dbReference>
<comment type="caution">
    <text evidence="4">The sequence shown here is derived from an EMBL/GenBank/DDBJ whole genome shotgun (WGS) entry which is preliminary data.</text>
</comment>
<dbReference type="Gene3D" id="3.40.50.2300">
    <property type="match status" value="1"/>
</dbReference>
<dbReference type="AlphaFoldDB" id="A0AAE3SKE3"/>
<accession>A0AAE3SKE3</accession>
<dbReference type="Pfam" id="PF04397">
    <property type="entry name" value="LytTR"/>
    <property type="match status" value="1"/>
</dbReference>
<evidence type="ECO:0000256" key="1">
    <source>
        <dbReference type="PROSITE-ProRule" id="PRU00169"/>
    </source>
</evidence>
<dbReference type="InterPro" id="IPR011006">
    <property type="entry name" value="CheY-like_superfamily"/>
</dbReference>
<evidence type="ECO:0000259" key="2">
    <source>
        <dbReference type="PROSITE" id="PS50110"/>
    </source>
</evidence>
<dbReference type="SMART" id="SM00448">
    <property type="entry name" value="REC"/>
    <property type="match status" value="1"/>
</dbReference>
<evidence type="ECO:0000259" key="3">
    <source>
        <dbReference type="PROSITE" id="PS50930"/>
    </source>
</evidence>
<dbReference type="Proteomes" id="UP001207408">
    <property type="component" value="Unassembled WGS sequence"/>
</dbReference>
<dbReference type="SMART" id="SM00850">
    <property type="entry name" value="LytTR"/>
    <property type="match status" value="1"/>
</dbReference>
<dbReference type="PANTHER" id="PTHR37299:SF1">
    <property type="entry name" value="STAGE 0 SPORULATION PROTEIN A HOMOLOG"/>
    <property type="match status" value="1"/>
</dbReference>